<keyword evidence="9" id="KW-0106">Calcium</keyword>
<name>A0ABD3PR42_9STRA</name>
<keyword evidence="6" id="KW-0677">Repeat</keyword>
<evidence type="ECO:0000256" key="12">
    <source>
        <dbReference type="ARBA" id="ARBA00047899"/>
    </source>
</evidence>
<dbReference type="InterPro" id="IPR008271">
    <property type="entry name" value="Ser/Thr_kinase_AS"/>
</dbReference>
<dbReference type="SUPFAM" id="SSF56112">
    <property type="entry name" value="Protein kinase-like (PK-like)"/>
    <property type="match status" value="1"/>
</dbReference>
<evidence type="ECO:0000256" key="5">
    <source>
        <dbReference type="ARBA" id="ARBA00022723"/>
    </source>
</evidence>
<comment type="caution">
    <text evidence="15">The sequence shown here is derived from an EMBL/GenBank/DDBJ whole genome shotgun (WGS) entry which is preliminary data.</text>
</comment>
<proteinExistence type="inferred from homology"/>
<comment type="catalytic activity">
    <reaction evidence="13">
        <text>L-seryl-[protein] + ATP = O-phospho-L-seryl-[protein] + ADP + H(+)</text>
        <dbReference type="Rhea" id="RHEA:17989"/>
        <dbReference type="Rhea" id="RHEA-COMP:9863"/>
        <dbReference type="Rhea" id="RHEA-COMP:11604"/>
        <dbReference type="ChEBI" id="CHEBI:15378"/>
        <dbReference type="ChEBI" id="CHEBI:29999"/>
        <dbReference type="ChEBI" id="CHEBI:30616"/>
        <dbReference type="ChEBI" id="CHEBI:83421"/>
        <dbReference type="ChEBI" id="CHEBI:456216"/>
        <dbReference type="EC" id="2.7.11.1"/>
    </reaction>
</comment>
<dbReference type="InterPro" id="IPR050205">
    <property type="entry name" value="CDPK_Ser/Thr_kinases"/>
</dbReference>
<dbReference type="SMART" id="SM00220">
    <property type="entry name" value="S_TKc"/>
    <property type="match status" value="1"/>
</dbReference>
<dbReference type="GO" id="GO:0005524">
    <property type="term" value="F:ATP binding"/>
    <property type="evidence" value="ECO:0007669"/>
    <property type="project" value="UniProtKB-KW"/>
</dbReference>
<organism evidence="15 16">
    <name type="scientific">Cyclotella cryptica</name>
    <dbReference type="NCBI Taxonomy" id="29204"/>
    <lineage>
        <taxon>Eukaryota</taxon>
        <taxon>Sar</taxon>
        <taxon>Stramenopiles</taxon>
        <taxon>Ochrophyta</taxon>
        <taxon>Bacillariophyta</taxon>
        <taxon>Coscinodiscophyceae</taxon>
        <taxon>Thalassiosirophycidae</taxon>
        <taxon>Stephanodiscales</taxon>
        <taxon>Stephanodiscaceae</taxon>
        <taxon>Cyclotella</taxon>
    </lineage>
</organism>
<evidence type="ECO:0000256" key="1">
    <source>
        <dbReference type="ARBA" id="ARBA00001946"/>
    </source>
</evidence>
<dbReference type="InterPro" id="IPR011009">
    <property type="entry name" value="Kinase-like_dom_sf"/>
</dbReference>
<comment type="similarity">
    <text evidence="11">Belongs to the protein kinase superfamily. Ser/Thr protein kinase family. CDPK subfamily.</text>
</comment>
<comment type="catalytic activity">
    <reaction evidence="12">
        <text>L-threonyl-[protein] + ATP = O-phospho-L-threonyl-[protein] + ADP + H(+)</text>
        <dbReference type="Rhea" id="RHEA:46608"/>
        <dbReference type="Rhea" id="RHEA-COMP:11060"/>
        <dbReference type="Rhea" id="RHEA-COMP:11605"/>
        <dbReference type="ChEBI" id="CHEBI:15378"/>
        <dbReference type="ChEBI" id="CHEBI:30013"/>
        <dbReference type="ChEBI" id="CHEBI:30616"/>
        <dbReference type="ChEBI" id="CHEBI:61977"/>
        <dbReference type="ChEBI" id="CHEBI:456216"/>
        <dbReference type="EC" id="2.7.11.1"/>
    </reaction>
</comment>
<dbReference type="CDD" id="cd05117">
    <property type="entry name" value="STKc_CAMK"/>
    <property type="match status" value="1"/>
</dbReference>
<dbReference type="Gene3D" id="1.10.510.10">
    <property type="entry name" value="Transferase(Phosphotransferase) domain 1"/>
    <property type="match status" value="1"/>
</dbReference>
<evidence type="ECO:0000256" key="6">
    <source>
        <dbReference type="ARBA" id="ARBA00022737"/>
    </source>
</evidence>
<keyword evidence="3" id="KW-0723">Serine/threonine-protein kinase</keyword>
<dbReference type="PANTHER" id="PTHR24349">
    <property type="entry name" value="SERINE/THREONINE-PROTEIN KINASE"/>
    <property type="match status" value="1"/>
</dbReference>
<dbReference type="AlphaFoldDB" id="A0ABD3PR42"/>
<sequence length="340" mass="38614">MKMIIETINSFKSKRRNQSHSNKTGHCCTNGKHRVFPDVRVVTQDVCKHEESPMRSDAISTRGSNLNDHYHVIPKATGQGVAGSVYPAIHRKTRKVYAVKSIKKATARRKDRIMREITFLREVNHPNIIKAYGVYEDDHAYHIVTEMCYGSELFDKIVEKASSGIGCFLERDAARIISDLLSAVSYLHKLNIVHRDIKPENILFTEENNDMSSIKLIDFGLSVRHTEDHPKLANCVGTAYYMAPEILNGSYDRSCDLWSVGVIAFVMLCGRPPFNGSNDDKVFARIMTGKYSMDTPHWHGITDDAKDFVRKLLQMDPAKRMTAGEALEHPWVVDNKMELD</sequence>
<evidence type="ECO:0000313" key="15">
    <source>
        <dbReference type="EMBL" id="KAL3790554.1"/>
    </source>
</evidence>
<accession>A0ABD3PR42</accession>
<keyword evidence="4" id="KW-0808">Transferase</keyword>
<dbReference type="Gene3D" id="3.30.200.20">
    <property type="entry name" value="Phosphorylase Kinase, domain 1"/>
    <property type="match status" value="1"/>
</dbReference>
<dbReference type="GO" id="GO:0004674">
    <property type="term" value="F:protein serine/threonine kinase activity"/>
    <property type="evidence" value="ECO:0007669"/>
    <property type="project" value="UniProtKB-KW"/>
</dbReference>
<dbReference type="Proteomes" id="UP001516023">
    <property type="component" value="Unassembled WGS sequence"/>
</dbReference>
<evidence type="ECO:0000256" key="11">
    <source>
        <dbReference type="ARBA" id="ARBA00024334"/>
    </source>
</evidence>
<comment type="cofactor">
    <cofactor evidence="1">
        <name>Mg(2+)</name>
        <dbReference type="ChEBI" id="CHEBI:18420"/>
    </cofactor>
</comment>
<keyword evidence="10" id="KW-0067">ATP-binding</keyword>
<feature type="domain" description="Protein kinase" evidence="14">
    <location>
        <begin position="71"/>
        <end position="332"/>
    </location>
</feature>
<keyword evidence="5" id="KW-0479">Metal-binding</keyword>
<gene>
    <name evidence="15" type="ORF">HJC23_007703</name>
</gene>
<dbReference type="PROSITE" id="PS50011">
    <property type="entry name" value="PROTEIN_KINASE_DOM"/>
    <property type="match status" value="1"/>
</dbReference>
<dbReference type="EMBL" id="JABMIG020000126">
    <property type="protein sequence ID" value="KAL3790554.1"/>
    <property type="molecule type" value="Genomic_DNA"/>
</dbReference>
<evidence type="ECO:0000256" key="8">
    <source>
        <dbReference type="ARBA" id="ARBA00022777"/>
    </source>
</evidence>
<evidence type="ECO:0000256" key="9">
    <source>
        <dbReference type="ARBA" id="ARBA00022837"/>
    </source>
</evidence>
<evidence type="ECO:0000256" key="2">
    <source>
        <dbReference type="ARBA" id="ARBA00012513"/>
    </source>
</evidence>
<evidence type="ECO:0000256" key="3">
    <source>
        <dbReference type="ARBA" id="ARBA00022527"/>
    </source>
</evidence>
<evidence type="ECO:0000256" key="7">
    <source>
        <dbReference type="ARBA" id="ARBA00022741"/>
    </source>
</evidence>
<dbReference type="FunFam" id="3.30.200.20:FF:000315">
    <property type="entry name" value="Calcium-dependent protein kinase 3"/>
    <property type="match status" value="1"/>
</dbReference>
<evidence type="ECO:0000256" key="4">
    <source>
        <dbReference type="ARBA" id="ARBA00022679"/>
    </source>
</evidence>
<evidence type="ECO:0000256" key="10">
    <source>
        <dbReference type="ARBA" id="ARBA00022840"/>
    </source>
</evidence>
<dbReference type="FunFam" id="1.10.510.10:FF:000571">
    <property type="entry name" value="Maternal embryonic leucine zipper kinase"/>
    <property type="match status" value="1"/>
</dbReference>
<keyword evidence="16" id="KW-1185">Reference proteome</keyword>
<protein>
    <recommendedName>
        <fullName evidence="2">non-specific serine/threonine protein kinase</fullName>
        <ecNumber evidence="2">2.7.11.1</ecNumber>
    </recommendedName>
</protein>
<dbReference type="InterPro" id="IPR000719">
    <property type="entry name" value="Prot_kinase_dom"/>
</dbReference>
<dbReference type="EC" id="2.7.11.1" evidence="2"/>
<dbReference type="GO" id="GO:0046872">
    <property type="term" value="F:metal ion binding"/>
    <property type="evidence" value="ECO:0007669"/>
    <property type="project" value="UniProtKB-KW"/>
</dbReference>
<keyword evidence="7" id="KW-0547">Nucleotide-binding</keyword>
<evidence type="ECO:0000313" key="16">
    <source>
        <dbReference type="Proteomes" id="UP001516023"/>
    </source>
</evidence>
<reference evidence="15 16" key="1">
    <citation type="journal article" date="2020" name="G3 (Bethesda)">
        <title>Improved Reference Genome for Cyclotella cryptica CCMP332, a Model for Cell Wall Morphogenesis, Salinity Adaptation, and Lipid Production in Diatoms (Bacillariophyta).</title>
        <authorList>
            <person name="Roberts W.R."/>
            <person name="Downey K.M."/>
            <person name="Ruck E.C."/>
            <person name="Traller J.C."/>
            <person name="Alverson A.J."/>
        </authorList>
    </citation>
    <scope>NUCLEOTIDE SEQUENCE [LARGE SCALE GENOMIC DNA]</scope>
    <source>
        <strain evidence="15 16">CCMP332</strain>
    </source>
</reference>
<keyword evidence="8" id="KW-0418">Kinase</keyword>
<dbReference type="PROSITE" id="PS00108">
    <property type="entry name" value="PROTEIN_KINASE_ST"/>
    <property type="match status" value="1"/>
</dbReference>
<evidence type="ECO:0000259" key="14">
    <source>
        <dbReference type="PROSITE" id="PS50011"/>
    </source>
</evidence>
<evidence type="ECO:0000256" key="13">
    <source>
        <dbReference type="ARBA" id="ARBA00048679"/>
    </source>
</evidence>
<dbReference type="Pfam" id="PF00069">
    <property type="entry name" value="Pkinase"/>
    <property type="match status" value="1"/>
</dbReference>